<feature type="transmembrane region" description="Helical" evidence="7">
    <location>
        <begin position="12"/>
        <end position="31"/>
    </location>
</feature>
<keyword evidence="4 7" id="KW-0812">Transmembrane</keyword>
<dbReference type="InterPro" id="IPR027463">
    <property type="entry name" value="AcrB_DN_DC_subdom"/>
</dbReference>
<dbReference type="Gene3D" id="3.30.70.1320">
    <property type="entry name" value="Multidrug efflux transporter AcrB pore domain like"/>
    <property type="match status" value="1"/>
</dbReference>
<evidence type="ECO:0000256" key="2">
    <source>
        <dbReference type="ARBA" id="ARBA00022448"/>
    </source>
</evidence>
<dbReference type="SUPFAM" id="SSF82866">
    <property type="entry name" value="Multidrug efflux transporter AcrB transmembrane domain"/>
    <property type="match status" value="2"/>
</dbReference>
<comment type="caution">
    <text evidence="8">The sequence shown here is derived from an EMBL/GenBank/DDBJ whole genome shotgun (WGS) entry which is preliminary data.</text>
</comment>
<evidence type="ECO:0000313" key="9">
    <source>
        <dbReference type="Proteomes" id="UP001526143"/>
    </source>
</evidence>
<keyword evidence="9" id="KW-1185">Reference proteome</keyword>
<evidence type="ECO:0000256" key="4">
    <source>
        <dbReference type="ARBA" id="ARBA00022692"/>
    </source>
</evidence>
<keyword evidence="2" id="KW-0813">Transport</keyword>
<feature type="transmembrane region" description="Helical" evidence="7">
    <location>
        <begin position="990"/>
        <end position="1013"/>
    </location>
</feature>
<dbReference type="SUPFAM" id="SSF82714">
    <property type="entry name" value="Multidrug efflux transporter AcrB TolC docking domain, DN and DC subdomains"/>
    <property type="match status" value="2"/>
</dbReference>
<dbReference type="InterPro" id="IPR004763">
    <property type="entry name" value="CusA-like"/>
</dbReference>
<keyword evidence="3" id="KW-1003">Cell membrane</keyword>
<name>A0ABT3AZW2_9CYAN</name>
<feature type="transmembrane region" description="Helical" evidence="7">
    <location>
        <begin position="892"/>
        <end position="925"/>
    </location>
</feature>
<keyword evidence="5 7" id="KW-1133">Transmembrane helix</keyword>
<dbReference type="PRINTS" id="PR00702">
    <property type="entry name" value="ACRIFLAVINRP"/>
</dbReference>
<feature type="transmembrane region" description="Helical" evidence="7">
    <location>
        <begin position="442"/>
        <end position="462"/>
    </location>
</feature>
<feature type="transmembrane region" description="Helical" evidence="7">
    <location>
        <begin position="959"/>
        <end position="978"/>
    </location>
</feature>
<evidence type="ECO:0000256" key="3">
    <source>
        <dbReference type="ARBA" id="ARBA00022475"/>
    </source>
</evidence>
<sequence length="1039" mass="112324">MLNSIVKWAIAQRWLVVIASIIISLWGFRVLTQMPLDVFPNFAPPQVEIQTEAPGLAPEEVESLVTRPIESAINGTPGVETVRSSSAVGISVVKVIFNWNTEIILARQLVTERLQQAQSQLPKGVESPQISPTSSPLGAVIKYAFTSETTSLMEVRRIIDWQVKNRLLAVPGVSQIVIFGGDVRQYQVLADPNKLKAFNVSLKEVTEATEKANVNAPGGFLINPDQELLVRAIGRIESIDELKQSAITARNGTPVLLGQVADVKIGAELKRGDATLNGKKAIVVVVNKQPQADTPTVTRAVETAMSEIKGGLPKDVKVTVTFRQESFIEASLKNVEDSLRDGIIIVSVVLILFLMNWRTVIISLSAIPLSLLLGMIILNWTGQGINTMTLGGLAVAIGSVVDDAIVDMENVYRRLRENQQAKTPINPLQVVFNGSVEVRVSVLFSTVIIAVVFAPIFALSGVEGRIFTPMGVSYLLSIVASTLVALTLTPALCALLLVNRRLPNDETWLARFSHKIYRPALMFSIRRPQIILIAATASFIASMLILPSLGRVFLPEFQESSLVISTSLYPGQSLEATNTADLAIQDALKNDKRFAALQLRSGRAPGDSDVGGVNFGELDVELSQLGIKDRKASIETLRQEFAKIPGVAANIGGFISHRLDEVLSGVRSAIAVKIFGSDLEQLRIIGKQVESVMSNIPGVVDLQLEPQVPIKQVQIKFDRLAASRYGLAVGDLAEIIETALNGRVVSQVLEQQQVFDLVVWLNESDRQNLQIISNLLIDVPNNQKIPLAQVAQVDYGTGPNTINRENVSRLIVVSANVNGQDLGSVITNIRNQVKQNVQLPSGYYIQYSGQFQAQEQATQTLIFAGSLALIAITILIYFAVKSIPATLMIMINLPLALIGGVISVALSGGVISVASMVGFITLFGVATRNGLLLVDNYNHKLATGMALQKVLLEGSMERLVAILMTAFTSALGMMPLVIGTGAGKEILQPLAVVVLGGLFTSTALTLLVLPALYSQFARFLVSPNSQEIKNMKVVESTFS</sequence>
<feature type="transmembrane region" description="Helical" evidence="7">
    <location>
        <begin position="530"/>
        <end position="554"/>
    </location>
</feature>
<keyword evidence="6 7" id="KW-0472">Membrane</keyword>
<dbReference type="SUPFAM" id="SSF82693">
    <property type="entry name" value="Multidrug efflux transporter AcrB pore domain, PN1, PN2, PC1 and PC2 subdomains"/>
    <property type="match status" value="2"/>
</dbReference>
<comment type="subcellular location">
    <subcellularLocation>
        <location evidence="1">Cell membrane</location>
        <topology evidence="1">Multi-pass membrane protein</topology>
    </subcellularLocation>
</comment>
<dbReference type="InterPro" id="IPR001036">
    <property type="entry name" value="Acrflvin-R"/>
</dbReference>
<dbReference type="Proteomes" id="UP001526143">
    <property type="component" value="Unassembled WGS sequence"/>
</dbReference>
<dbReference type="Gene3D" id="3.30.70.1430">
    <property type="entry name" value="Multidrug efflux transporter AcrB pore domain"/>
    <property type="match status" value="2"/>
</dbReference>
<dbReference type="Pfam" id="PF00873">
    <property type="entry name" value="ACR_tran"/>
    <property type="match status" value="1"/>
</dbReference>
<evidence type="ECO:0000256" key="5">
    <source>
        <dbReference type="ARBA" id="ARBA00022989"/>
    </source>
</evidence>
<dbReference type="EMBL" id="JAOWRF010000211">
    <property type="protein sequence ID" value="MCV3214666.1"/>
    <property type="molecule type" value="Genomic_DNA"/>
</dbReference>
<evidence type="ECO:0000256" key="6">
    <source>
        <dbReference type="ARBA" id="ARBA00023136"/>
    </source>
</evidence>
<feature type="transmembrane region" description="Helical" evidence="7">
    <location>
        <begin position="361"/>
        <end position="380"/>
    </location>
</feature>
<evidence type="ECO:0000313" key="8">
    <source>
        <dbReference type="EMBL" id="MCV3214666.1"/>
    </source>
</evidence>
<dbReference type="Gene3D" id="3.30.2090.10">
    <property type="entry name" value="Multidrug efflux transporter AcrB TolC docking domain, DN and DC subdomains"/>
    <property type="match status" value="2"/>
</dbReference>
<feature type="transmembrane region" description="Helical" evidence="7">
    <location>
        <begin position="861"/>
        <end position="880"/>
    </location>
</feature>
<dbReference type="RefSeq" id="WP_263746243.1">
    <property type="nucleotide sequence ID" value="NZ_JAOWRF010000211.1"/>
</dbReference>
<dbReference type="Gene3D" id="3.30.70.1440">
    <property type="entry name" value="Multidrug efflux transporter AcrB pore domain"/>
    <property type="match status" value="1"/>
</dbReference>
<dbReference type="PANTHER" id="PTHR32063">
    <property type="match status" value="1"/>
</dbReference>
<organism evidence="8 9">
    <name type="scientific">Plectonema radiosum NIES-515</name>
    <dbReference type="NCBI Taxonomy" id="2986073"/>
    <lineage>
        <taxon>Bacteria</taxon>
        <taxon>Bacillati</taxon>
        <taxon>Cyanobacteriota</taxon>
        <taxon>Cyanophyceae</taxon>
        <taxon>Oscillatoriophycideae</taxon>
        <taxon>Oscillatoriales</taxon>
        <taxon>Microcoleaceae</taxon>
        <taxon>Plectonema</taxon>
    </lineage>
</organism>
<dbReference type="Gene3D" id="1.20.1640.10">
    <property type="entry name" value="Multidrug efflux transporter AcrB transmembrane domain"/>
    <property type="match status" value="2"/>
</dbReference>
<dbReference type="PANTHER" id="PTHR32063:SF4">
    <property type="entry name" value="SLR6043 PROTEIN"/>
    <property type="match status" value="1"/>
</dbReference>
<evidence type="ECO:0000256" key="7">
    <source>
        <dbReference type="SAM" id="Phobius"/>
    </source>
</evidence>
<dbReference type="NCBIfam" id="TIGR00914">
    <property type="entry name" value="2A0601"/>
    <property type="match status" value="1"/>
</dbReference>
<reference evidence="8 9" key="1">
    <citation type="submission" date="2022-10" db="EMBL/GenBank/DDBJ databases">
        <title>Identification of biosynthetic pathway for the production of the potent trypsin inhibitor radiosumin.</title>
        <authorList>
            <person name="Fewer D.P."/>
            <person name="Delbaje E."/>
            <person name="Ouyang X."/>
            <person name="Agostino P.D."/>
            <person name="Wahlsten M."/>
            <person name="Jokela J."/>
            <person name="Permi P."/>
            <person name="Haapaniemi E."/>
            <person name="Koistinen H."/>
        </authorList>
    </citation>
    <scope>NUCLEOTIDE SEQUENCE [LARGE SCALE GENOMIC DNA]</scope>
    <source>
        <strain evidence="8 9">NIES-515</strain>
    </source>
</reference>
<accession>A0ABT3AZW2</accession>
<protein>
    <submittedName>
        <fullName evidence="8">Efflux RND transporter permease subunit</fullName>
    </submittedName>
</protein>
<evidence type="ECO:0000256" key="1">
    <source>
        <dbReference type="ARBA" id="ARBA00004651"/>
    </source>
</evidence>
<gene>
    <name evidence="8" type="ORF">OGM63_14270</name>
</gene>
<feature type="transmembrane region" description="Helical" evidence="7">
    <location>
        <begin position="474"/>
        <end position="498"/>
    </location>
</feature>
<proteinExistence type="predicted"/>